<dbReference type="GO" id="GO:0090110">
    <property type="term" value="P:COPII-coated vesicle cargo loading"/>
    <property type="evidence" value="ECO:0007669"/>
    <property type="project" value="TreeGrafter"/>
</dbReference>
<dbReference type="Gene3D" id="1.25.40.980">
    <property type="match status" value="1"/>
</dbReference>
<reference evidence="20 21" key="1">
    <citation type="journal article" date="2023" name="Elife">
        <title>Identification of key yeast species and microbe-microbe interactions impacting larval growth of Drosophila in the wild.</title>
        <authorList>
            <person name="Mure A."/>
            <person name="Sugiura Y."/>
            <person name="Maeda R."/>
            <person name="Honda K."/>
            <person name="Sakurai N."/>
            <person name="Takahashi Y."/>
            <person name="Watada M."/>
            <person name="Katoh T."/>
            <person name="Gotoh A."/>
            <person name="Gotoh Y."/>
            <person name="Taniguchi I."/>
            <person name="Nakamura K."/>
            <person name="Hayashi T."/>
            <person name="Katayama T."/>
            <person name="Uemura T."/>
            <person name="Hattori Y."/>
        </authorList>
    </citation>
    <scope>NUCLEOTIDE SEQUENCE [LARGE SCALE GENOMIC DNA]</scope>
    <source>
        <strain evidence="20 21">KH-74</strain>
    </source>
</reference>
<keyword evidence="7 15" id="KW-0853">WD repeat</keyword>
<dbReference type="GO" id="GO:0070971">
    <property type="term" value="C:endoplasmic reticulum exit site"/>
    <property type="evidence" value="ECO:0007669"/>
    <property type="project" value="TreeGrafter"/>
</dbReference>
<comment type="subcellular location">
    <subcellularLocation>
        <location evidence="1">Cytoplasmic vesicle</location>
        <location evidence="1">COPII-coated vesicle membrane</location>
        <topology evidence="1">Peripheral membrane protein</topology>
        <orientation evidence="1">Cytoplasmic side</orientation>
    </subcellularLocation>
    <subcellularLocation>
        <location evidence="2">Endoplasmic reticulum membrane</location>
        <topology evidence="2">Peripheral membrane protein</topology>
        <orientation evidence="2">Cytoplasmic side</orientation>
    </subcellularLocation>
</comment>
<comment type="caution">
    <text evidence="20">The sequence shown here is derived from an EMBL/GenBank/DDBJ whole genome shotgun (WGS) entry which is preliminary data.</text>
</comment>
<dbReference type="InterPro" id="IPR036322">
    <property type="entry name" value="WD40_repeat_dom_sf"/>
</dbReference>
<protein>
    <recommendedName>
        <fullName evidence="5">Protein transport protein SEC31</fullName>
    </recommendedName>
    <alternativeName>
        <fullName evidence="4">Protein transport protein sec31</fullName>
    </alternativeName>
</protein>
<dbReference type="InterPro" id="IPR024298">
    <property type="entry name" value="Sec16_Sec23-bd"/>
</dbReference>
<evidence type="ECO:0000256" key="6">
    <source>
        <dbReference type="ARBA" id="ARBA00022448"/>
    </source>
</evidence>
<evidence type="ECO:0000256" key="11">
    <source>
        <dbReference type="ARBA" id="ARBA00022927"/>
    </source>
</evidence>
<dbReference type="SUPFAM" id="SSF69103">
    <property type="entry name" value="Arp2/3 complex 16 kDa subunit ARPC5"/>
    <property type="match status" value="1"/>
</dbReference>
<dbReference type="PROSITE" id="PS50082">
    <property type="entry name" value="WD_REPEATS_2"/>
    <property type="match status" value="1"/>
</dbReference>
<evidence type="ECO:0000256" key="12">
    <source>
        <dbReference type="ARBA" id="ARBA00023136"/>
    </source>
</evidence>
<dbReference type="Pfam" id="PF08662">
    <property type="entry name" value="eIF2A"/>
    <property type="match status" value="1"/>
</dbReference>
<dbReference type="Gene3D" id="2.20.25.400">
    <property type="match status" value="1"/>
</dbReference>
<dbReference type="GO" id="GO:0015031">
    <property type="term" value="P:protein transport"/>
    <property type="evidence" value="ECO:0007669"/>
    <property type="project" value="UniProtKB-KW"/>
</dbReference>
<comment type="similarity">
    <text evidence="3">Belongs to the WD repeat SEC31 family.</text>
</comment>
<dbReference type="Gene3D" id="2.130.10.10">
    <property type="entry name" value="YVTN repeat-like/Quinoprotein amine dehydrogenase"/>
    <property type="match status" value="1"/>
</dbReference>
<dbReference type="InterPro" id="IPR009917">
    <property type="entry name" value="SRA1/Sec31"/>
</dbReference>
<feature type="compositionally biased region" description="Low complexity" evidence="16">
    <location>
        <begin position="1040"/>
        <end position="1049"/>
    </location>
</feature>
<dbReference type="SMART" id="SM00320">
    <property type="entry name" value="WD40"/>
    <property type="match status" value="6"/>
</dbReference>
<feature type="region of interest" description="Disordered" evidence="16">
    <location>
        <begin position="944"/>
        <end position="1213"/>
    </location>
</feature>
<feature type="compositionally biased region" description="Polar residues" evidence="16">
    <location>
        <begin position="1138"/>
        <end position="1150"/>
    </location>
</feature>
<dbReference type="GO" id="GO:0030127">
    <property type="term" value="C:COPII vesicle coat"/>
    <property type="evidence" value="ECO:0007669"/>
    <property type="project" value="TreeGrafter"/>
</dbReference>
<name>A0AAV5RY41_MAUHU</name>
<dbReference type="InterPro" id="IPR001680">
    <property type="entry name" value="WD40_rpt"/>
</dbReference>
<dbReference type="InterPro" id="IPR021614">
    <property type="entry name" value="Sec31"/>
</dbReference>
<dbReference type="InterPro" id="IPR040251">
    <property type="entry name" value="SEC31-like"/>
</dbReference>
<dbReference type="Pfam" id="PF07304">
    <property type="entry name" value="SRA1"/>
    <property type="match status" value="1"/>
</dbReference>
<dbReference type="PANTHER" id="PTHR13923">
    <property type="entry name" value="SEC31-RELATED PROTEIN"/>
    <property type="match status" value="1"/>
</dbReference>
<keyword evidence="6" id="KW-0813">Transport</keyword>
<evidence type="ECO:0000256" key="7">
    <source>
        <dbReference type="ARBA" id="ARBA00022574"/>
    </source>
</evidence>
<dbReference type="Gene3D" id="1.20.940.10">
    <property type="entry name" value="Functional domain of the splicing factor Prp18"/>
    <property type="match status" value="1"/>
</dbReference>
<sequence>MVKLAEYKRTATFAWSHDRTPVLVTGTAAGTVDADFSSDSTLELWSLLAAAPDTPLCSLTTDARFNDLDWSHDGKFIAGAMDSGAVEIFGTNNERSALHSFAKHSKHSAAATTVRFNPKQANLLLSGGSTQGEIFIWDTTKCVAGAAAASYSPVLPGNAKTALDEIKSLAWNNAMPQVFASAGNTTYASIWDLKAKREVLHLDYTSPDNGARAQFSVVEWHPSSSTKVATASGNDADPIVAVWDLREANKPLQVLRGAHSKGIMSLDWCAHDDALMLTAGRDNSVMLWNPDDGQLLSQFPARSNWCFKAQFAPECPDIFAAASFDGRVQVQTLQNIETSLDAEQSASKSAESETDFWNNVSTDDGAVETQKPTVSRLQAPAWYGTANPAANWAFGGKLVSIMPDGRSVAISKPVIQGMEPNEMLGDAFRTKDFVPLINVRLARALDKNNEDDWGLLEKLSMDGKTEFLKDAFALDGDDDEEEEKSQDIDDGAKFFSKMETAFTPEGAFKLSGDAQESISRDLIAGKLDAAVAKCLDNDMLLEALVIALDTQDATVRDIVKNVYFAKNANESALSRVMYATQKNDIDDLVDNLDLQQWKYAVKAIYSQAAADETRRNGLLVKLGQRLLDNDMRQDALVLFFAANSLDKVASIWLKEFKAMEDSLKAANKTVYEAHSECLTEFIEKFTVLSSFLGGNLVINSDELIAKFLEFVNLTSASGNFDLAAAFLENLPGDNEEVNTEKQRVQIASGKAVKTATTARTQQNRARTTNNYVAQPAQPAPFGLPTPATSAPAAQPLPLPQAQPAQIPSGNRAMAGKYAPAMPAAAPGPAPMAPTATTMGQFAPVANQQPVSSFVQPSQSFVQPANPYTPAGTSASPVGAFGQPQQANNGMAPPPQTGMGMASGQTPHLNKKANDGWNDLPLSVEKKQGRAKAVSVAPVNVGVVPGSVNGSPQMAGGNMPPPPISRMASTASIPPPMGRGSRKASQAGLPTPEAALPPVPKMPNPYAPQEVTTPAAAASPQFPPMGNVPTPVNPYAPPPQAAGAAGPGNNVSNPYAPPPQAAGAAGFSTPSRASPYVPSRDATPHSSSAAVKKMNSAYAPQTQNPYAPAQPSAMGGAPGIPSSPAMAPPTSLGAPPMNRGQNNSVQHSPLQQPVGPPPMSMKRKPHTNGNAEDAANLLDSMKRNAPPQASTTIPQGAAPAAVATPAPAAASPAPAQAPPAAAAVATQAPAEPMSADLQELVDFFKAELSRVAPLIPQEYSKQLKDCQKRLTILFGHLERGDLVTAPTIAKLKELVDHLKSHDYKEAMRVHVDIATNHAQEGGNWLTGVKRLINIAEATAN</sequence>
<feature type="region of interest" description="Disordered" evidence="16">
    <location>
        <begin position="344"/>
        <end position="373"/>
    </location>
</feature>
<proteinExistence type="inferred from homology"/>
<keyword evidence="9" id="KW-0256">Endoplasmic reticulum</keyword>
<feature type="repeat" description="WD" evidence="15">
    <location>
        <begin position="256"/>
        <end position="298"/>
    </location>
</feature>
<comment type="function">
    <text evidence="14">Component of the coat protein complex II (COPII) which promotes the formation of transport vesicles from the endoplasmic reticulum (ER). The coat has two main functions, the physical deformation of the endoplasmic reticulum membrane into vesicles and the selection of cargo molecules.</text>
</comment>
<dbReference type="GO" id="GO:0030833">
    <property type="term" value="P:regulation of actin filament polymerization"/>
    <property type="evidence" value="ECO:0007669"/>
    <property type="project" value="InterPro"/>
</dbReference>
<evidence type="ECO:0000256" key="4">
    <source>
        <dbReference type="ARBA" id="ARBA00013507"/>
    </source>
</evidence>
<evidence type="ECO:0000256" key="5">
    <source>
        <dbReference type="ARBA" id="ARBA00021236"/>
    </source>
</evidence>
<dbReference type="GO" id="GO:0005789">
    <property type="term" value="C:endoplasmic reticulum membrane"/>
    <property type="evidence" value="ECO:0007669"/>
    <property type="project" value="UniProtKB-SubCell"/>
</dbReference>
<keyword evidence="8" id="KW-0677">Repeat</keyword>
<evidence type="ECO:0000256" key="15">
    <source>
        <dbReference type="PROSITE-ProRule" id="PRU00221"/>
    </source>
</evidence>
<evidence type="ECO:0000256" key="3">
    <source>
        <dbReference type="ARBA" id="ARBA00009358"/>
    </source>
</evidence>
<feature type="domain" description="Translation initiation factor beta propellor-like" evidence="18">
    <location>
        <begin position="10"/>
        <end position="143"/>
    </location>
</feature>
<dbReference type="Pfam" id="PF12931">
    <property type="entry name" value="TPR_Sec16"/>
    <property type="match status" value="1"/>
</dbReference>
<evidence type="ECO:0000256" key="10">
    <source>
        <dbReference type="ARBA" id="ARBA00022892"/>
    </source>
</evidence>
<dbReference type="Pfam" id="PF11549">
    <property type="entry name" value="Sec31"/>
    <property type="match status" value="1"/>
</dbReference>
<feature type="compositionally biased region" description="Pro residues" evidence="16">
    <location>
        <begin position="994"/>
        <end position="1005"/>
    </location>
</feature>
<dbReference type="SUPFAM" id="SSF50978">
    <property type="entry name" value="WD40 repeat-like"/>
    <property type="match status" value="1"/>
</dbReference>
<evidence type="ECO:0000256" key="16">
    <source>
        <dbReference type="SAM" id="MobiDB-lite"/>
    </source>
</evidence>
<keyword evidence="13" id="KW-0968">Cytoplasmic vesicle</keyword>
<dbReference type="EMBL" id="BTGD01000008">
    <property type="protein sequence ID" value="GMM56345.1"/>
    <property type="molecule type" value="Genomic_DNA"/>
</dbReference>
<dbReference type="GO" id="GO:0007029">
    <property type="term" value="P:endoplasmic reticulum organization"/>
    <property type="evidence" value="ECO:0007669"/>
    <property type="project" value="TreeGrafter"/>
</dbReference>
<accession>A0AAV5RY41</accession>
<feature type="domain" description="Sec16 Sec23-binding" evidence="19">
    <location>
        <begin position="518"/>
        <end position="683"/>
    </location>
</feature>
<keyword evidence="21" id="KW-1185">Reference proteome</keyword>
<dbReference type="Proteomes" id="UP001377567">
    <property type="component" value="Unassembled WGS sequence"/>
</dbReference>
<dbReference type="Pfam" id="PF00400">
    <property type="entry name" value="WD40"/>
    <property type="match status" value="1"/>
</dbReference>
<dbReference type="GO" id="GO:0005198">
    <property type="term" value="F:structural molecule activity"/>
    <property type="evidence" value="ECO:0007669"/>
    <property type="project" value="TreeGrafter"/>
</dbReference>
<evidence type="ECO:0000256" key="14">
    <source>
        <dbReference type="ARBA" id="ARBA00025471"/>
    </source>
</evidence>
<evidence type="ECO:0000259" key="18">
    <source>
        <dbReference type="Pfam" id="PF08662"/>
    </source>
</evidence>
<feature type="compositionally biased region" description="Pro residues" evidence="16">
    <location>
        <begin position="1030"/>
        <end position="1039"/>
    </location>
</feature>
<dbReference type="GO" id="GO:0005885">
    <property type="term" value="C:Arp2/3 protein complex"/>
    <property type="evidence" value="ECO:0007669"/>
    <property type="project" value="InterPro"/>
</dbReference>
<evidence type="ECO:0000259" key="17">
    <source>
        <dbReference type="Pfam" id="PF07304"/>
    </source>
</evidence>
<keyword evidence="12" id="KW-0472">Membrane</keyword>
<dbReference type="PANTHER" id="PTHR13923:SF11">
    <property type="entry name" value="SECRETORY 31, ISOFORM D"/>
    <property type="match status" value="1"/>
</dbReference>
<dbReference type="GO" id="GO:0034314">
    <property type="term" value="P:Arp2/3 complex-mediated actin nucleation"/>
    <property type="evidence" value="ECO:0007669"/>
    <property type="project" value="InterPro"/>
</dbReference>
<evidence type="ECO:0000256" key="13">
    <source>
        <dbReference type="ARBA" id="ARBA00023329"/>
    </source>
</evidence>
<evidence type="ECO:0000256" key="9">
    <source>
        <dbReference type="ARBA" id="ARBA00022824"/>
    </source>
</evidence>
<keyword evidence="10" id="KW-0931">ER-Golgi transport</keyword>
<feature type="domain" description="SRA1/Sec31" evidence="17">
    <location>
        <begin position="1196"/>
        <end position="1332"/>
    </location>
</feature>
<keyword evidence="11" id="KW-0653">Protein transport</keyword>
<evidence type="ECO:0000259" key="19">
    <source>
        <dbReference type="Pfam" id="PF12931"/>
    </source>
</evidence>
<dbReference type="InterPro" id="IPR015943">
    <property type="entry name" value="WD40/YVTN_repeat-like_dom_sf"/>
</dbReference>
<evidence type="ECO:0000313" key="20">
    <source>
        <dbReference type="EMBL" id="GMM56345.1"/>
    </source>
</evidence>
<dbReference type="Gene3D" id="6.10.140.1600">
    <property type="match status" value="1"/>
</dbReference>
<evidence type="ECO:0000313" key="21">
    <source>
        <dbReference type="Proteomes" id="UP001377567"/>
    </source>
</evidence>
<feature type="compositionally biased region" description="Low complexity" evidence="16">
    <location>
        <begin position="1196"/>
        <end position="1213"/>
    </location>
</feature>
<dbReference type="InterPro" id="IPR013979">
    <property type="entry name" value="TIF_beta_prop-like"/>
</dbReference>
<evidence type="ECO:0000256" key="1">
    <source>
        <dbReference type="ARBA" id="ARBA00004299"/>
    </source>
</evidence>
<gene>
    <name evidence="20" type="ORF">DAKH74_029610</name>
</gene>
<dbReference type="InterPro" id="IPR036743">
    <property type="entry name" value="ARPC5_sf"/>
</dbReference>
<organism evidence="20 21">
    <name type="scientific">Maudiozyma humilis</name>
    <name type="common">Sour dough yeast</name>
    <name type="synonym">Kazachstania humilis</name>
    <dbReference type="NCBI Taxonomy" id="51915"/>
    <lineage>
        <taxon>Eukaryota</taxon>
        <taxon>Fungi</taxon>
        <taxon>Dikarya</taxon>
        <taxon>Ascomycota</taxon>
        <taxon>Saccharomycotina</taxon>
        <taxon>Saccharomycetes</taxon>
        <taxon>Saccharomycetales</taxon>
        <taxon>Saccharomycetaceae</taxon>
        <taxon>Maudiozyma</taxon>
    </lineage>
</organism>
<evidence type="ECO:0000256" key="8">
    <source>
        <dbReference type="ARBA" id="ARBA00022737"/>
    </source>
</evidence>
<evidence type="ECO:0000256" key="2">
    <source>
        <dbReference type="ARBA" id="ARBA00004397"/>
    </source>
</evidence>